<keyword evidence="3" id="KW-1185">Reference proteome</keyword>
<evidence type="ECO:0000256" key="1">
    <source>
        <dbReference type="SAM" id="MobiDB-lite"/>
    </source>
</evidence>
<dbReference type="Pfam" id="PF07004">
    <property type="entry name" value="SHIPPO-rpt"/>
    <property type="match status" value="5"/>
</dbReference>
<dbReference type="InterPro" id="IPR010736">
    <property type="entry name" value="SHIPPO-rpt"/>
</dbReference>
<dbReference type="PANTHER" id="PTHR21580">
    <property type="entry name" value="SHIPPO-1-RELATED"/>
    <property type="match status" value="1"/>
</dbReference>
<evidence type="ECO:0000313" key="2">
    <source>
        <dbReference type="EMBL" id="MEQ2235980.1"/>
    </source>
</evidence>
<dbReference type="EMBL" id="JAHRIQ010046850">
    <property type="protein sequence ID" value="MEQ2235980.1"/>
    <property type="molecule type" value="Genomic_DNA"/>
</dbReference>
<dbReference type="InterPro" id="IPR051291">
    <property type="entry name" value="CIMAP"/>
</dbReference>
<feature type="region of interest" description="Disordered" evidence="1">
    <location>
        <begin position="1"/>
        <end position="25"/>
    </location>
</feature>
<feature type="compositionally biased region" description="Basic and acidic residues" evidence="1">
    <location>
        <begin position="1"/>
        <end position="10"/>
    </location>
</feature>
<feature type="compositionally biased region" description="Polar residues" evidence="1">
    <location>
        <begin position="218"/>
        <end position="235"/>
    </location>
</feature>
<sequence length="277" mass="30651">MSDRAADGKRKSSGQGRDWNSMEEVVRKRPIISAKERGPGPGRYALPPTVGYINHDFTKPSSPAYSFHSRMSSAMISIDSSPGPRYYIGGKVTRFGQTETPSYSISGRGRRIGNKDELFQTPGPGAYSPERAPPLNAHLRPPSYTIGERTRYRSMDPVPAPNSYTLPDLLGPHVPHKPASSSYSFSSRRTAGSPSEDLSKTPGPGQYRSTDPDIYRQRQPSFTMQSRTKRLNYSSVVPGPGTYSPEKTYRHLHKSPSFTMGIRHSEFVTPLVVNVTD</sequence>
<proteinExistence type="predicted"/>
<dbReference type="PANTHER" id="PTHR21580:SF57">
    <property type="entry name" value="OUTER DENSE FIBER OF SPERM TAILS 3-LIKE 2-RELATED"/>
    <property type="match status" value="1"/>
</dbReference>
<reference evidence="2 3" key="1">
    <citation type="submission" date="2021-06" db="EMBL/GenBank/DDBJ databases">
        <authorList>
            <person name="Palmer J.M."/>
        </authorList>
    </citation>
    <scope>NUCLEOTIDE SEQUENCE [LARGE SCALE GENOMIC DNA]</scope>
    <source>
        <strain evidence="3">if_2019</strain>
        <tissue evidence="2">Muscle</tissue>
    </source>
</reference>
<dbReference type="Proteomes" id="UP001482620">
    <property type="component" value="Unassembled WGS sequence"/>
</dbReference>
<name>A0ABV0TST8_9TELE</name>
<evidence type="ECO:0000313" key="3">
    <source>
        <dbReference type="Proteomes" id="UP001482620"/>
    </source>
</evidence>
<gene>
    <name evidence="2" type="ORF">ILYODFUR_007806</name>
</gene>
<organism evidence="2 3">
    <name type="scientific">Ilyodon furcidens</name>
    <name type="common">goldbreast splitfin</name>
    <dbReference type="NCBI Taxonomy" id="33524"/>
    <lineage>
        <taxon>Eukaryota</taxon>
        <taxon>Metazoa</taxon>
        <taxon>Chordata</taxon>
        <taxon>Craniata</taxon>
        <taxon>Vertebrata</taxon>
        <taxon>Euteleostomi</taxon>
        <taxon>Actinopterygii</taxon>
        <taxon>Neopterygii</taxon>
        <taxon>Teleostei</taxon>
        <taxon>Neoteleostei</taxon>
        <taxon>Acanthomorphata</taxon>
        <taxon>Ovalentaria</taxon>
        <taxon>Atherinomorphae</taxon>
        <taxon>Cyprinodontiformes</taxon>
        <taxon>Goodeidae</taxon>
        <taxon>Ilyodon</taxon>
    </lineage>
</organism>
<comment type="caution">
    <text evidence="2">The sequence shown here is derived from an EMBL/GenBank/DDBJ whole genome shotgun (WGS) entry which is preliminary data.</text>
</comment>
<feature type="region of interest" description="Disordered" evidence="1">
    <location>
        <begin position="120"/>
        <end position="245"/>
    </location>
</feature>
<accession>A0ABV0TST8</accession>
<evidence type="ECO:0008006" key="4">
    <source>
        <dbReference type="Google" id="ProtNLM"/>
    </source>
</evidence>
<protein>
    <recommendedName>
        <fullName evidence="4">Outer dense fiber protein 3-like protein 2</fullName>
    </recommendedName>
</protein>